<feature type="domain" description="MDMPI C-terminal" evidence="1">
    <location>
        <begin position="149"/>
        <end position="232"/>
    </location>
</feature>
<feature type="domain" description="Mycothiol-dependent maleylpyruvate isomerase metal-binding" evidence="2">
    <location>
        <begin position="10"/>
        <end position="129"/>
    </location>
</feature>
<dbReference type="NCBIfam" id="TIGR03083">
    <property type="entry name" value="maleylpyruvate isomerase family mycothiol-dependent enzyme"/>
    <property type="match status" value="1"/>
</dbReference>
<dbReference type="EMBL" id="CZKA01000049">
    <property type="protein sequence ID" value="CUR58666.1"/>
    <property type="molecule type" value="Genomic_DNA"/>
</dbReference>
<dbReference type="GO" id="GO:0005886">
    <property type="term" value="C:plasma membrane"/>
    <property type="evidence" value="ECO:0007669"/>
    <property type="project" value="TreeGrafter"/>
</dbReference>
<reference evidence="3" key="1">
    <citation type="submission" date="2015-08" db="EMBL/GenBank/DDBJ databases">
        <authorList>
            <person name="Babu N.S."/>
            <person name="Beckwith C.J."/>
            <person name="Beseler K.G."/>
            <person name="Brison A."/>
            <person name="Carone J.V."/>
            <person name="Caskin T.P."/>
            <person name="Diamond M."/>
            <person name="Durham M.E."/>
            <person name="Foxe J.M."/>
            <person name="Go M."/>
            <person name="Henderson B.A."/>
            <person name="Jones I.B."/>
            <person name="McGettigan J.A."/>
            <person name="Micheletti S.J."/>
            <person name="Nasrallah M.E."/>
            <person name="Ortiz D."/>
            <person name="Piller C.R."/>
            <person name="Privatt S.R."/>
            <person name="Schneider S.L."/>
            <person name="Sharp S."/>
            <person name="Smith T.C."/>
            <person name="Stanton J.D."/>
            <person name="Ullery H.E."/>
            <person name="Wilson R.J."/>
            <person name="Serrano M.G."/>
            <person name="Buck G."/>
            <person name="Lee V."/>
            <person name="Wang Y."/>
            <person name="Carvalho R."/>
            <person name="Voegtly L."/>
            <person name="Shi R."/>
            <person name="Duckworth R."/>
            <person name="Johnson A."/>
            <person name="Loviza R."/>
            <person name="Walstead R."/>
            <person name="Shah Z."/>
            <person name="Kiflezghi M."/>
            <person name="Wade K."/>
            <person name="Ball S.L."/>
            <person name="Bradley K.W."/>
            <person name="Asai D.J."/>
            <person name="Bowman C.A."/>
            <person name="Russell D.A."/>
            <person name="Pope W.H."/>
            <person name="Jacobs-Sera D."/>
            <person name="Hendrix R.W."/>
            <person name="Hatfull G.F."/>
        </authorList>
    </citation>
    <scope>NUCLEOTIDE SEQUENCE</scope>
</reference>
<dbReference type="InterPro" id="IPR010872">
    <property type="entry name" value="MDMPI_C-term_domain"/>
</dbReference>
<protein>
    <recommendedName>
        <fullName evidence="4">Mycothiol-dependent maleylpyruvate isomerase metal-binding domain-containing protein</fullName>
    </recommendedName>
</protein>
<organism evidence="3">
    <name type="scientific">metagenome</name>
    <dbReference type="NCBI Taxonomy" id="256318"/>
    <lineage>
        <taxon>unclassified sequences</taxon>
        <taxon>metagenomes</taxon>
    </lineage>
</organism>
<dbReference type="GO" id="GO:0046872">
    <property type="term" value="F:metal ion binding"/>
    <property type="evidence" value="ECO:0007669"/>
    <property type="project" value="InterPro"/>
</dbReference>
<accession>A0A2P2C9J0</accession>
<evidence type="ECO:0000259" key="1">
    <source>
        <dbReference type="Pfam" id="PF07398"/>
    </source>
</evidence>
<dbReference type="SUPFAM" id="SSF109854">
    <property type="entry name" value="DinB/YfiT-like putative metalloenzymes"/>
    <property type="match status" value="1"/>
</dbReference>
<dbReference type="PANTHER" id="PTHR40758:SF1">
    <property type="entry name" value="CONSERVED PROTEIN"/>
    <property type="match status" value="1"/>
</dbReference>
<dbReference type="Pfam" id="PF07398">
    <property type="entry name" value="MDMPI_C"/>
    <property type="match status" value="1"/>
</dbReference>
<evidence type="ECO:0000259" key="2">
    <source>
        <dbReference type="Pfam" id="PF11716"/>
    </source>
</evidence>
<dbReference type="AlphaFoldDB" id="A0A2P2C9J0"/>
<dbReference type="InterPro" id="IPR017517">
    <property type="entry name" value="Maleyloyr_isom"/>
</dbReference>
<dbReference type="PANTHER" id="PTHR40758">
    <property type="entry name" value="CONSERVED PROTEIN"/>
    <property type="match status" value="1"/>
</dbReference>
<sequence>MNVAEHLEGLRSALVDFVRYADRAGLDAPVPTAPEWTVRQLLAHQGMVHRWAAAVVRGERIDPGAIEREGRSAPDPVDWLRDGAIEVVKAITDAPDDLDVLIFLKDAPPAKEFWARRQCHETTMHAVDALAAVLGRYPKASETTISTQVALDGIDELLTGFITRERSRLRSDVPMTIAVRPTDADRCWSVRVSQEPAVTTSSPSVVEPVEAPDIRLEGTAVQLYLSLWNRSDEVIPEGDWDLWIEGAQIRWS</sequence>
<dbReference type="InterPro" id="IPR024344">
    <property type="entry name" value="MDMPI_metal-binding"/>
</dbReference>
<proteinExistence type="predicted"/>
<dbReference type="Pfam" id="PF11716">
    <property type="entry name" value="MDMPI_N"/>
    <property type="match status" value="1"/>
</dbReference>
<dbReference type="InterPro" id="IPR034660">
    <property type="entry name" value="DinB/YfiT-like"/>
</dbReference>
<name>A0A2P2C9J0_9ZZZZ</name>
<evidence type="ECO:0008006" key="4">
    <source>
        <dbReference type="Google" id="ProtNLM"/>
    </source>
</evidence>
<gene>
    <name evidence="3" type="ORF">NOCA2530025</name>
</gene>
<evidence type="ECO:0000313" key="3">
    <source>
        <dbReference type="EMBL" id="CUR58666.1"/>
    </source>
</evidence>